<evidence type="ECO:0008006" key="4">
    <source>
        <dbReference type="Google" id="ProtNLM"/>
    </source>
</evidence>
<dbReference type="RefSeq" id="WP_128358120.1">
    <property type="nucleotide sequence ID" value="NZ_CP053840.1"/>
</dbReference>
<keyword evidence="3" id="KW-1185">Reference proteome</keyword>
<evidence type="ECO:0000256" key="1">
    <source>
        <dbReference type="SAM" id="SignalP"/>
    </source>
</evidence>
<dbReference type="EMBL" id="CP053840">
    <property type="protein sequence ID" value="QKF67310.1"/>
    <property type="molecule type" value="Genomic_DNA"/>
</dbReference>
<feature type="signal peptide" evidence="1">
    <location>
        <begin position="1"/>
        <end position="17"/>
    </location>
</feature>
<accession>A0AAE7BBQ6</accession>
<dbReference type="KEGG" id="avp:AVENP_1765"/>
<feature type="chain" id="PRO_5042093403" description="SH3b domain-containing protein" evidence="1">
    <location>
        <begin position="18"/>
        <end position="258"/>
    </location>
</feature>
<sequence length="258" mass="30219">MKFFFMALILLAVSLFADTKSICYNLTKDNHDFFSKLQTIENKNTQSISLYTTTNDVEVDTLKVDNNQLDICEYKYPEHIMSYLIYSNNDKVIFINNQAIKLTNVEQGLAFDSLSYKDNRLTIFYLASGGTNTNHVSYKYTFIKIQNDFKLITAIKEYSVEVSDGFDLKTQELTLKDIYLSNFDSMKYIEAFDNTNKYTIKQIRLDKQFLYETPAIKTKMYLVKGDEVEILEEKDDWLYILYKGKKDIKAWIPKNAVE</sequence>
<protein>
    <recommendedName>
        <fullName evidence="4">SH3b domain-containing protein</fullName>
    </recommendedName>
</protein>
<dbReference type="Proteomes" id="UP000503482">
    <property type="component" value="Chromosome"/>
</dbReference>
<evidence type="ECO:0000313" key="3">
    <source>
        <dbReference type="Proteomes" id="UP000503482"/>
    </source>
</evidence>
<name>A0AAE7BBQ6_9BACT</name>
<proteinExistence type="predicted"/>
<evidence type="ECO:0000313" key="2">
    <source>
        <dbReference type="EMBL" id="QKF67310.1"/>
    </source>
</evidence>
<keyword evidence="1" id="KW-0732">Signal</keyword>
<gene>
    <name evidence="2" type="ORF">AVENP_1765</name>
</gene>
<reference evidence="2 3" key="1">
    <citation type="submission" date="2020-05" db="EMBL/GenBank/DDBJ databases">
        <title>Complete genome sequencing of Campylobacter and Arcobacter type strains.</title>
        <authorList>
            <person name="Miller W.G."/>
            <person name="Yee E."/>
        </authorList>
    </citation>
    <scope>NUCLEOTIDE SEQUENCE [LARGE SCALE GENOMIC DNA]</scope>
    <source>
        <strain evidence="2 3">LMG 26156</strain>
    </source>
</reference>
<organism evidence="2 3">
    <name type="scientific">Arcobacter venerupis</name>
    <dbReference type="NCBI Taxonomy" id="1054033"/>
    <lineage>
        <taxon>Bacteria</taxon>
        <taxon>Pseudomonadati</taxon>
        <taxon>Campylobacterota</taxon>
        <taxon>Epsilonproteobacteria</taxon>
        <taxon>Campylobacterales</taxon>
        <taxon>Arcobacteraceae</taxon>
        <taxon>Arcobacter</taxon>
    </lineage>
</organism>
<dbReference type="AlphaFoldDB" id="A0AAE7BBQ6"/>